<feature type="region of interest" description="Disordered" evidence="1">
    <location>
        <begin position="263"/>
        <end position="292"/>
    </location>
</feature>
<feature type="compositionally biased region" description="Basic and acidic residues" evidence="1">
    <location>
        <begin position="508"/>
        <end position="517"/>
    </location>
</feature>
<evidence type="ECO:0000313" key="2">
    <source>
        <dbReference type="EMBL" id="EAW14326.1"/>
    </source>
</evidence>
<feature type="compositionally biased region" description="Polar residues" evidence="1">
    <location>
        <begin position="266"/>
        <end position="281"/>
    </location>
</feature>
<name>A1C7F5_ASPCL</name>
<feature type="compositionally biased region" description="Basic and acidic residues" evidence="1">
    <location>
        <begin position="527"/>
        <end position="541"/>
    </location>
</feature>
<feature type="compositionally biased region" description="Basic and acidic residues" evidence="1">
    <location>
        <begin position="82"/>
        <end position="95"/>
    </location>
</feature>
<gene>
    <name evidence="2" type="ORF">ACLA_073610</name>
</gene>
<feature type="region of interest" description="Disordered" evidence="1">
    <location>
        <begin position="1"/>
        <end position="65"/>
    </location>
</feature>
<reference evidence="2 3" key="1">
    <citation type="journal article" date="2008" name="PLoS Genet.">
        <title>Genomic islands in the pathogenic filamentous fungus Aspergillus fumigatus.</title>
        <authorList>
            <person name="Fedorova N.D."/>
            <person name="Khaldi N."/>
            <person name="Joardar V.S."/>
            <person name="Maiti R."/>
            <person name="Amedeo P."/>
            <person name="Anderson M.J."/>
            <person name="Crabtree J."/>
            <person name="Silva J.C."/>
            <person name="Badger J.H."/>
            <person name="Albarraq A."/>
            <person name="Angiuoli S."/>
            <person name="Bussey H."/>
            <person name="Bowyer P."/>
            <person name="Cotty P.J."/>
            <person name="Dyer P.S."/>
            <person name="Egan A."/>
            <person name="Galens K."/>
            <person name="Fraser-Liggett C.M."/>
            <person name="Haas B.J."/>
            <person name="Inman J.M."/>
            <person name="Kent R."/>
            <person name="Lemieux S."/>
            <person name="Malavazi I."/>
            <person name="Orvis J."/>
            <person name="Roemer T."/>
            <person name="Ronning C.M."/>
            <person name="Sundaram J.P."/>
            <person name="Sutton G."/>
            <person name="Turner G."/>
            <person name="Venter J.C."/>
            <person name="White O.R."/>
            <person name="Whitty B.R."/>
            <person name="Youngman P."/>
            <person name="Wolfe K.H."/>
            <person name="Goldman G.H."/>
            <person name="Wortman J.R."/>
            <person name="Jiang B."/>
            <person name="Denning D.W."/>
            <person name="Nierman W.C."/>
        </authorList>
    </citation>
    <scope>NUCLEOTIDE SEQUENCE [LARGE SCALE GENOMIC DNA]</scope>
    <source>
        <strain evidence="3">ATCC 1007 / CBS 513.65 / DSM 816 / NCTC 3887 / NRRL 1</strain>
    </source>
</reference>
<evidence type="ECO:0000313" key="3">
    <source>
        <dbReference type="Proteomes" id="UP000006701"/>
    </source>
</evidence>
<dbReference type="GeneID" id="4707897"/>
<proteinExistence type="predicted"/>
<feature type="region of interest" description="Disordered" evidence="1">
    <location>
        <begin position="487"/>
        <end position="542"/>
    </location>
</feature>
<dbReference type="OMA" id="INKWIFH"/>
<dbReference type="eggNOG" id="ENOG502QQEE">
    <property type="taxonomic scope" value="Eukaryota"/>
</dbReference>
<organism evidence="2 3">
    <name type="scientific">Aspergillus clavatus (strain ATCC 1007 / CBS 513.65 / DSM 816 / NCTC 3887 / NRRL 1 / QM 1276 / 107)</name>
    <dbReference type="NCBI Taxonomy" id="344612"/>
    <lineage>
        <taxon>Eukaryota</taxon>
        <taxon>Fungi</taxon>
        <taxon>Dikarya</taxon>
        <taxon>Ascomycota</taxon>
        <taxon>Pezizomycotina</taxon>
        <taxon>Eurotiomycetes</taxon>
        <taxon>Eurotiomycetidae</taxon>
        <taxon>Eurotiales</taxon>
        <taxon>Aspergillaceae</taxon>
        <taxon>Aspergillus</taxon>
        <taxon>Aspergillus subgen. Fumigati</taxon>
    </lineage>
</organism>
<feature type="compositionally biased region" description="Polar residues" evidence="1">
    <location>
        <begin position="97"/>
        <end position="109"/>
    </location>
</feature>
<feature type="compositionally biased region" description="Low complexity" evidence="1">
    <location>
        <begin position="36"/>
        <end position="45"/>
    </location>
</feature>
<feature type="region of interest" description="Disordered" evidence="1">
    <location>
        <begin position="81"/>
        <end position="117"/>
    </location>
</feature>
<protein>
    <submittedName>
        <fullName evidence="2">Uncharacterized protein</fullName>
    </submittedName>
</protein>
<dbReference type="Proteomes" id="UP000006701">
    <property type="component" value="Unassembled WGS sequence"/>
</dbReference>
<sequence length="550" mass="62148">MGSKQSRTKDSNPSPTGGTYGDIRSPGAVEPELHSAARSSFASRSPIEPPVIAGPLGPASTTKAGAPLEHLHRSLSQPDVLEAEHQETLSQREEISATFSHNPRASHGSSNKDTDVDILPSLTNPTEHSEDLQYLDECLSVNQIEEHHRLRGQSDARFTSDELVEQLEDVSAKRLQVREMRVALRYKREEETNYRLALMKRLNSLIAQDPPLNIGSITNDVERLQSATEAYLGLERRYHEKESELGQDEYLLIQSIERFSKRLRHPSSSMQGESEGAQHSTPGDDNHSIQSVPSRFPPAVADYLSRVGDARILQERLLDLDSQWYDIVDKQKIRLSLDIPMDDESLAFLRSYDASKLEIQKEFNETMLDIVHLRAICEEQGLLTEEYIGRLDYLHENGLEEISVQFEDPLKTSEVDDSSPFYEPGSAKLSSAMFINKWILHKLRHSSVEISRLKSAPEIRRLSQQGWNEANISRLALTVWFSDDTVRSPPQAPSEDDYNYTRIPDNSRTVDHSHDSQKMTGLPLPDIRSEPDMTPKKEDPMTAHLRALSL</sequence>
<dbReference type="RefSeq" id="XP_001275752.1">
    <property type="nucleotide sequence ID" value="XM_001275751.1"/>
</dbReference>
<evidence type="ECO:0000256" key="1">
    <source>
        <dbReference type="SAM" id="MobiDB-lite"/>
    </source>
</evidence>
<dbReference type="KEGG" id="act:ACLA_073610"/>
<accession>A1C7F5</accession>
<dbReference type="EMBL" id="DS027045">
    <property type="protein sequence ID" value="EAW14326.1"/>
    <property type="molecule type" value="Genomic_DNA"/>
</dbReference>
<dbReference type="OrthoDB" id="3553547at2759"/>
<dbReference type="VEuPathDB" id="FungiDB:ACLA_073610"/>
<keyword evidence="3" id="KW-1185">Reference proteome</keyword>
<dbReference type="AlphaFoldDB" id="A1C7F5"/>
<dbReference type="HOGENOM" id="CLU_614066_0_0_1"/>